<dbReference type="EMBL" id="REGN01002544">
    <property type="protein sequence ID" value="RNA27423.1"/>
    <property type="molecule type" value="Genomic_DNA"/>
</dbReference>
<dbReference type="AlphaFoldDB" id="A0A3M7RV28"/>
<gene>
    <name evidence="2" type="ORF">BpHYR1_026957</name>
</gene>
<keyword evidence="1" id="KW-1133">Transmembrane helix</keyword>
<comment type="caution">
    <text evidence="2">The sequence shown here is derived from an EMBL/GenBank/DDBJ whole genome shotgun (WGS) entry which is preliminary data.</text>
</comment>
<name>A0A3M7RV28_BRAPC</name>
<reference evidence="2 3" key="1">
    <citation type="journal article" date="2018" name="Sci. Rep.">
        <title>Genomic signatures of local adaptation to the degree of environmental predictability in rotifers.</title>
        <authorList>
            <person name="Franch-Gras L."/>
            <person name="Hahn C."/>
            <person name="Garcia-Roger E.M."/>
            <person name="Carmona M.J."/>
            <person name="Serra M."/>
            <person name="Gomez A."/>
        </authorList>
    </citation>
    <scope>NUCLEOTIDE SEQUENCE [LARGE SCALE GENOMIC DNA]</scope>
    <source>
        <strain evidence="2">HYR1</strain>
    </source>
</reference>
<organism evidence="2 3">
    <name type="scientific">Brachionus plicatilis</name>
    <name type="common">Marine rotifer</name>
    <name type="synonym">Brachionus muelleri</name>
    <dbReference type="NCBI Taxonomy" id="10195"/>
    <lineage>
        <taxon>Eukaryota</taxon>
        <taxon>Metazoa</taxon>
        <taxon>Spiralia</taxon>
        <taxon>Gnathifera</taxon>
        <taxon>Rotifera</taxon>
        <taxon>Eurotatoria</taxon>
        <taxon>Monogononta</taxon>
        <taxon>Pseudotrocha</taxon>
        <taxon>Ploima</taxon>
        <taxon>Brachionidae</taxon>
        <taxon>Brachionus</taxon>
    </lineage>
</organism>
<evidence type="ECO:0000256" key="1">
    <source>
        <dbReference type="SAM" id="Phobius"/>
    </source>
</evidence>
<proteinExistence type="predicted"/>
<evidence type="ECO:0000313" key="3">
    <source>
        <dbReference type="Proteomes" id="UP000276133"/>
    </source>
</evidence>
<protein>
    <submittedName>
        <fullName evidence="2">Uncharacterized protein</fullName>
    </submittedName>
</protein>
<keyword evidence="1" id="KW-0812">Transmembrane</keyword>
<sequence>MNIYLHFFVYAHFVLKVYLIWAQHFFNGESDLLSNKRKREEKEETEKKLSINKGLAHSIYVQIE</sequence>
<evidence type="ECO:0000313" key="2">
    <source>
        <dbReference type="EMBL" id="RNA27423.1"/>
    </source>
</evidence>
<keyword evidence="1" id="KW-0472">Membrane</keyword>
<feature type="transmembrane region" description="Helical" evidence="1">
    <location>
        <begin position="7"/>
        <end position="26"/>
    </location>
</feature>
<keyword evidence="3" id="KW-1185">Reference proteome</keyword>
<dbReference type="Proteomes" id="UP000276133">
    <property type="component" value="Unassembled WGS sequence"/>
</dbReference>
<accession>A0A3M7RV28</accession>